<dbReference type="Pfam" id="PF02958">
    <property type="entry name" value="EcKL"/>
    <property type="match status" value="1"/>
</dbReference>
<dbReference type="PANTHER" id="PTHR11012">
    <property type="entry name" value="PROTEIN KINASE-LIKE DOMAIN-CONTAINING"/>
    <property type="match status" value="1"/>
</dbReference>
<sequence>MSLEYVDPRAKPAAGPVGEPSRTCHDCDFIRRILIPEMVHDRCFCEPGSREFVEFDSADVKHLDRKGSGRENTLHRVTARVKFSGVTCSFPIIIKLPKPHTDSPPSGPFLNEEMFYSKMTFDYGTNAVPRCYLSDLGRYDRAAIALEDLAARGYTQVDNKLDEDHLKLCVKTLAAFHGRGLKLRAHKFPIFREFYAKLSAPMDWLYLRTDTETSIARTSPPEARSDDPKCFDSSAYSALPVEADLSGKIKKKWDVTTKLEYNDFWTICHGNFTRDNLLFRYENGKPNDVKVIDWGTMRYCSPSIDFGHVLLQNLPDGDNLSEIETFCRNMLRIYLDFVKDEYQEVDRELLERDIIAKLPFAYGRIENLMPKEEIKEEITKRRIMLHTLDRLGSFD</sequence>
<evidence type="ECO:0000259" key="1">
    <source>
        <dbReference type="SMART" id="SM00587"/>
    </source>
</evidence>
<accession>A0A6I9WIM4</accession>
<protein>
    <submittedName>
        <fullName evidence="3">Uncharacterized protein LOC105429718</fullName>
    </submittedName>
</protein>
<dbReference type="AlphaFoldDB" id="A0A6I9WIM4"/>
<dbReference type="PANTHER" id="PTHR11012:SF30">
    <property type="entry name" value="PROTEIN KINASE-LIKE DOMAIN-CONTAINING"/>
    <property type="match status" value="1"/>
</dbReference>
<evidence type="ECO:0000313" key="2">
    <source>
        <dbReference type="Proteomes" id="UP000504615"/>
    </source>
</evidence>
<organism evidence="2 3">
    <name type="scientific">Pogonomyrmex barbatus</name>
    <name type="common">red harvester ant</name>
    <dbReference type="NCBI Taxonomy" id="144034"/>
    <lineage>
        <taxon>Eukaryota</taxon>
        <taxon>Metazoa</taxon>
        <taxon>Ecdysozoa</taxon>
        <taxon>Arthropoda</taxon>
        <taxon>Hexapoda</taxon>
        <taxon>Insecta</taxon>
        <taxon>Pterygota</taxon>
        <taxon>Neoptera</taxon>
        <taxon>Endopterygota</taxon>
        <taxon>Hymenoptera</taxon>
        <taxon>Apocrita</taxon>
        <taxon>Aculeata</taxon>
        <taxon>Formicoidea</taxon>
        <taxon>Formicidae</taxon>
        <taxon>Myrmicinae</taxon>
        <taxon>Pogonomyrmex</taxon>
    </lineage>
</organism>
<dbReference type="InterPro" id="IPR011009">
    <property type="entry name" value="Kinase-like_dom_sf"/>
</dbReference>
<gene>
    <name evidence="3" type="primary">LOC105429718</name>
</gene>
<feature type="domain" description="CHK kinase-like" evidence="1">
    <location>
        <begin position="144"/>
        <end position="344"/>
    </location>
</feature>
<reference evidence="3" key="1">
    <citation type="submission" date="2025-08" db="UniProtKB">
        <authorList>
            <consortium name="RefSeq"/>
        </authorList>
    </citation>
    <scope>IDENTIFICATION</scope>
</reference>
<dbReference type="OrthoDB" id="191037at2759"/>
<dbReference type="Proteomes" id="UP000504615">
    <property type="component" value="Unplaced"/>
</dbReference>
<evidence type="ECO:0000313" key="3">
    <source>
        <dbReference type="RefSeq" id="XP_011641172.1"/>
    </source>
</evidence>
<dbReference type="InterPro" id="IPR015897">
    <property type="entry name" value="CHK_kinase-like"/>
</dbReference>
<proteinExistence type="predicted"/>
<dbReference type="RefSeq" id="XP_011641172.1">
    <property type="nucleotide sequence ID" value="XM_011642870.1"/>
</dbReference>
<dbReference type="SMART" id="SM00587">
    <property type="entry name" value="CHK"/>
    <property type="match status" value="1"/>
</dbReference>
<dbReference type="GeneID" id="105429718"/>
<dbReference type="InterPro" id="IPR004119">
    <property type="entry name" value="EcKL"/>
</dbReference>
<dbReference type="KEGG" id="pbar:105429718"/>
<dbReference type="SUPFAM" id="SSF56112">
    <property type="entry name" value="Protein kinase-like (PK-like)"/>
    <property type="match status" value="1"/>
</dbReference>
<keyword evidence="2" id="KW-1185">Reference proteome</keyword>
<dbReference type="Gene3D" id="3.90.1200.10">
    <property type="match status" value="1"/>
</dbReference>
<name>A0A6I9WIM4_9HYME</name>